<evidence type="ECO:0000313" key="6">
    <source>
        <dbReference type="Proteomes" id="UP000800200"/>
    </source>
</evidence>
<evidence type="ECO:0000256" key="2">
    <source>
        <dbReference type="ARBA" id="ARBA00022679"/>
    </source>
</evidence>
<dbReference type="OrthoDB" id="241340at2759"/>
<sequence length="1300" mass="146960">MFLSPLPNVELQPSATMAAASITSSSYAHLSSSTKADIVSRWFAELESRAFESIDLSDLQKGIPILLAIEGESVRPRPGLEKIILQDIEKGGSDLGRLCQFAELYLSYPELGRTIFRSIEERLFCATWKLVLSSSESEYSVSARDFLVRYYPKPDDNISDKHMEGIEKDDPFLDHLILMSKRYINFLKCSFWIPSERSHYLSKRLITTLLALLGHNRGLNVASHDALSALLALLRASTVMLSESGSQSPTCLVSGTDIQQSFSEQLWIRLNDLLEPSRSSTSGETFKLWFQWVHQTGNGGPNPAAFCEPIYWSMLHAGLLAGFPEQQKYCLGILQQSLSLAQRTIDTPHMSLDIDQRQMYRLQYERYCSLFEIIVLSRYPNQVEDCLPELSKLLGSSSLIHSAWTTVLLSAVLNPNVQDGVRKIIGMWYMQYVIEEHGSLVGQHEFLVQGFLPWGTQGTLFTSSLTSSRRNTYCTYGSALTNIIGKFVSRMPTILDQCRLVREILRFIVDRRGKIYAYSILYLLEGLLKGLKMRSSLKHLQVDDLELILQVSRLTGFPEVAKDLRTAYCAAFFEEASNVLDSYTVPGQDLLMLKWSELKGPGRSGPDVLNLDQFVTQLTITDSHPLQNFLNNLQESKHKLIQGAALVSACDYVTNILDVSKPSSVPCDALCTVLDSIWDEADTQEYPRVVTIKLPLLFFHLTCVQICINHHSGNAEANVDEPLTRLLVNVMEKMHRFAETRSYLLPVLTCSIRRAFLLNPQVIKVLPVEEFVVRFVEYPLSPKKEFLHEVVAAEKLQEYVLHRTYASYYGKREWHAYASIIDLLNRFPESQLDVAKRVLRRFINPWKAQKAPVPIISKWKEAFQLQAMLVLTESCISESDAEWYLDCFLHILFVEPWPRYRYLLEWIIARIYYRYPRYTNQILPNLASAEDVNPRLIASLMKLAVMVASFLNSDDFALQLMVQLIPFSASPKVQVRHEAHWSFPIVWDLAKQNGWSIILENPAFKALNDHIRGLDRFNAPATSSRVLKLDIIHDHTITNIFEGEYMRVDQPDHELVAHEDFKQLWAEDEFEAPPARISLGTPRPKAIIPQSKSKAATTPEPTESTSAPIQTKSSFNLSSLLPSSKSPASKQRKAAPLVLVASLIDNPTNLGGLSRISESFGLESLYMRSLDVLNSKDFQSTAVTSHKHFPIRELKVDAVPEFLIDMKRQGYTVVAVEQTDRSAVLGHDTEDGKAGRGVGMLPKRCALVLGSEREGVSKEVLAAVDRCVEIRTVGVTRSLNVQTAGGIAVYEWWRAWGRDL</sequence>
<keyword evidence="1" id="KW-0489">Methyltransferase</keyword>
<gene>
    <name evidence="5" type="ORF">K469DRAFT_626955</name>
</gene>
<keyword evidence="2" id="KW-0808">Transferase</keyword>
<dbReference type="GO" id="GO:0016423">
    <property type="term" value="F:tRNA (guanine) methyltransferase activity"/>
    <property type="evidence" value="ECO:0007669"/>
    <property type="project" value="InterPro"/>
</dbReference>
<reference evidence="5" key="1">
    <citation type="journal article" date="2020" name="Stud. Mycol.">
        <title>101 Dothideomycetes genomes: a test case for predicting lifestyles and emergence of pathogens.</title>
        <authorList>
            <person name="Haridas S."/>
            <person name="Albert R."/>
            <person name="Binder M."/>
            <person name="Bloem J."/>
            <person name="Labutti K."/>
            <person name="Salamov A."/>
            <person name="Andreopoulos B."/>
            <person name="Baker S."/>
            <person name="Barry K."/>
            <person name="Bills G."/>
            <person name="Bluhm B."/>
            <person name="Cannon C."/>
            <person name="Castanera R."/>
            <person name="Culley D."/>
            <person name="Daum C."/>
            <person name="Ezra D."/>
            <person name="Gonzalez J."/>
            <person name="Henrissat B."/>
            <person name="Kuo A."/>
            <person name="Liang C."/>
            <person name="Lipzen A."/>
            <person name="Lutzoni F."/>
            <person name="Magnuson J."/>
            <person name="Mondo S."/>
            <person name="Nolan M."/>
            <person name="Ohm R."/>
            <person name="Pangilinan J."/>
            <person name="Park H.-J."/>
            <person name="Ramirez L."/>
            <person name="Alfaro M."/>
            <person name="Sun H."/>
            <person name="Tritt A."/>
            <person name="Yoshinaga Y."/>
            <person name="Zwiers L.-H."/>
            <person name="Turgeon B."/>
            <person name="Goodwin S."/>
            <person name="Spatafora J."/>
            <person name="Crous P."/>
            <person name="Grigoriev I."/>
        </authorList>
    </citation>
    <scope>NUCLEOTIDE SEQUENCE</scope>
    <source>
        <strain evidence="5">CBS 207.26</strain>
    </source>
</reference>
<organism evidence="5 6">
    <name type="scientific">Zopfia rhizophila CBS 207.26</name>
    <dbReference type="NCBI Taxonomy" id="1314779"/>
    <lineage>
        <taxon>Eukaryota</taxon>
        <taxon>Fungi</taxon>
        <taxon>Dikarya</taxon>
        <taxon>Ascomycota</taxon>
        <taxon>Pezizomycotina</taxon>
        <taxon>Dothideomycetes</taxon>
        <taxon>Dothideomycetes incertae sedis</taxon>
        <taxon>Zopfiaceae</taxon>
        <taxon>Zopfia</taxon>
    </lineage>
</organism>
<dbReference type="InterPro" id="IPR029028">
    <property type="entry name" value="Alpha/beta_knot_MTases"/>
</dbReference>
<evidence type="ECO:0000313" key="5">
    <source>
        <dbReference type="EMBL" id="KAF2189087.1"/>
    </source>
</evidence>
<protein>
    <recommendedName>
        <fullName evidence="4">tRNA/rRNA methyltransferase SpoU type domain-containing protein</fullName>
    </recommendedName>
</protein>
<accession>A0A6A6EAS7</accession>
<dbReference type="EMBL" id="ML994622">
    <property type="protein sequence ID" value="KAF2189087.1"/>
    <property type="molecule type" value="Genomic_DNA"/>
</dbReference>
<dbReference type="SUPFAM" id="SSF75217">
    <property type="entry name" value="alpha/beta knot"/>
    <property type="match status" value="1"/>
</dbReference>
<dbReference type="Gene3D" id="3.40.1280.10">
    <property type="match status" value="1"/>
</dbReference>
<dbReference type="Proteomes" id="UP000800200">
    <property type="component" value="Unassembled WGS sequence"/>
</dbReference>
<dbReference type="GO" id="GO:0003723">
    <property type="term" value="F:RNA binding"/>
    <property type="evidence" value="ECO:0007669"/>
    <property type="project" value="InterPro"/>
</dbReference>
<dbReference type="PANTHER" id="PTHR12029:SF11">
    <property type="entry name" value="METHYLTRANSFERASE TARBP1-RELATED"/>
    <property type="match status" value="1"/>
</dbReference>
<dbReference type="PANTHER" id="PTHR12029">
    <property type="entry name" value="RNA METHYLTRANSFERASE"/>
    <property type="match status" value="1"/>
</dbReference>
<dbReference type="Pfam" id="PF00588">
    <property type="entry name" value="SpoU_methylase"/>
    <property type="match status" value="1"/>
</dbReference>
<keyword evidence="6" id="KW-1185">Reference proteome</keyword>
<name>A0A6A6EAS7_9PEZI</name>
<dbReference type="InterPro" id="IPR001537">
    <property type="entry name" value="SpoU_MeTrfase"/>
</dbReference>
<evidence type="ECO:0000256" key="3">
    <source>
        <dbReference type="SAM" id="MobiDB-lite"/>
    </source>
</evidence>
<dbReference type="CDD" id="cd18091">
    <property type="entry name" value="SpoU-like_TRM3-like"/>
    <property type="match status" value="1"/>
</dbReference>
<dbReference type="InterPro" id="IPR029026">
    <property type="entry name" value="tRNA_m1G_MTases_N"/>
</dbReference>
<feature type="region of interest" description="Disordered" evidence="3">
    <location>
        <begin position="1075"/>
        <end position="1111"/>
    </location>
</feature>
<feature type="compositionally biased region" description="Low complexity" evidence="3">
    <location>
        <begin position="1095"/>
        <end position="1111"/>
    </location>
</feature>
<dbReference type="InterPro" id="IPR045330">
    <property type="entry name" value="TRM3/TARBP1"/>
</dbReference>
<evidence type="ECO:0000259" key="4">
    <source>
        <dbReference type="Pfam" id="PF00588"/>
    </source>
</evidence>
<proteinExistence type="predicted"/>
<dbReference type="InterPro" id="IPR044748">
    <property type="entry name" value="Trm3/TARBP1_C"/>
</dbReference>
<evidence type="ECO:0000256" key="1">
    <source>
        <dbReference type="ARBA" id="ARBA00022603"/>
    </source>
</evidence>
<feature type="domain" description="tRNA/rRNA methyltransferase SpoU type" evidence="4">
    <location>
        <begin position="1137"/>
        <end position="1290"/>
    </location>
</feature>
<dbReference type="GO" id="GO:0030488">
    <property type="term" value="P:tRNA methylation"/>
    <property type="evidence" value="ECO:0007669"/>
    <property type="project" value="InterPro"/>
</dbReference>